<evidence type="ECO:0000256" key="4">
    <source>
        <dbReference type="ARBA" id="ARBA00071664"/>
    </source>
</evidence>
<comment type="similarity">
    <text evidence="1 5 6">Belongs to the bacterial ribosomal protein bL35 family.</text>
</comment>
<evidence type="ECO:0000256" key="6">
    <source>
        <dbReference type="RuleBase" id="RU000568"/>
    </source>
</evidence>
<dbReference type="PANTHER" id="PTHR33343">
    <property type="entry name" value="54S RIBOSOMAL PROTEIN BL35M"/>
    <property type="match status" value="1"/>
</dbReference>
<evidence type="ECO:0000256" key="2">
    <source>
        <dbReference type="ARBA" id="ARBA00022980"/>
    </source>
</evidence>
<accession>A0A1V6C9H0</accession>
<organism evidence="8">
    <name type="scientific">candidate division TA06 bacterium ADurb.Bin131</name>
    <dbReference type="NCBI Taxonomy" id="1852827"/>
    <lineage>
        <taxon>Bacteria</taxon>
        <taxon>Bacteria division TA06</taxon>
    </lineage>
</organism>
<keyword evidence="3 5" id="KW-0687">Ribonucleoprotein</keyword>
<dbReference type="InterPro" id="IPR021137">
    <property type="entry name" value="Ribosomal_bL35-like"/>
</dbReference>
<proteinExistence type="inferred from homology"/>
<dbReference type="PRINTS" id="PR00064">
    <property type="entry name" value="RIBOSOMALL35"/>
</dbReference>
<dbReference type="Pfam" id="PF01632">
    <property type="entry name" value="Ribosomal_L35p"/>
    <property type="match status" value="1"/>
</dbReference>
<dbReference type="Proteomes" id="UP000485562">
    <property type="component" value="Unassembled WGS sequence"/>
</dbReference>
<sequence>MPKLKTRKSVAKRFKITATGKVKHYRSGKSHILTKKNSKRKRRLAKSKILEGAQAKMIKKMLPYS</sequence>
<reference evidence="8" key="1">
    <citation type="submission" date="2017-02" db="EMBL/GenBank/DDBJ databases">
        <title>Delving into the versatile metabolic prowess of the omnipresent phylum Bacteroidetes.</title>
        <authorList>
            <person name="Nobu M.K."/>
            <person name="Mei R."/>
            <person name="Narihiro T."/>
            <person name="Kuroda K."/>
            <person name="Liu W.-T."/>
        </authorList>
    </citation>
    <scope>NUCLEOTIDE SEQUENCE</scope>
    <source>
        <strain evidence="8">ADurb.Bin131</strain>
    </source>
</reference>
<evidence type="ECO:0000313" key="8">
    <source>
        <dbReference type="EMBL" id="OQB73519.1"/>
    </source>
</evidence>
<dbReference type="InterPro" id="IPR018265">
    <property type="entry name" value="Ribosomal_bL35_CS"/>
</dbReference>
<dbReference type="InterPro" id="IPR037229">
    <property type="entry name" value="Ribosomal_bL35_sf"/>
</dbReference>
<evidence type="ECO:0000256" key="7">
    <source>
        <dbReference type="SAM" id="MobiDB-lite"/>
    </source>
</evidence>
<dbReference type="Gene3D" id="4.10.410.60">
    <property type="match status" value="1"/>
</dbReference>
<dbReference type="GO" id="GO:0006412">
    <property type="term" value="P:translation"/>
    <property type="evidence" value="ECO:0007669"/>
    <property type="project" value="UniProtKB-UniRule"/>
</dbReference>
<evidence type="ECO:0000256" key="5">
    <source>
        <dbReference type="HAMAP-Rule" id="MF_00514"/>
    </source>
</evidence>
<dbReference type="AlphaFoldDB" id="A0A1V6C9H0"/>
<dbReference type="SUPFAM" id="SSF143034">
    <property type="entry name" value="L35p-like"/>
    <property type="match status" value="1"/>
</dbReference>
<dbReference type="GO" id="GO:0015934">
    <property type="term" value="C:large ribosomal subunit"/>
    <property type="evidence" value="ECO:0007669"/>
    <property type="project" value="TreeGrafter"/>
</dbReference>
<dbReference type="HAMAP" id="MF_00514">
    <property type="entry name" value="Ribosomal_bL35"/>
    <property type="match status" value="1"/>
</dbReference>
<dbReference type="EMBL" id="MWDQ01000077">
    <property type="protein sequence ID" value="OQB73519.1"/>
    <property type="molecule type" value="Genomic_DNA"/>
</dbReference>
<dbReference type="PROSITE" id="PS00936">
    <property type="entry name" value="RIBOSOMAL_L35"/>
    <property type="match status" value="1"/>
</dbReference>
<name>A0A1V6C9H0_UNCT6</name>
<protein>
    <recommendedName>
        <fullName evidence="4 5">Large ribosomal subunit protein bL35</fullName>
    </recommendedName>
</protein>
<dbReference type="GO" id="GO:0003735">
    <property type="term" value="F:structural constituent of ribosome"/>
    <property type="evidence" value="ECO:0007669"/>
    <property type="project" value="InterPro"/>
</dbReference>
<dbReference type="FunFam" id="4.10.410.60:FF:000001">
    <property type="entry name" value="50S ribosomal protein L35"/>
    <property type="match status" value="1"/>
</dbReference>
<gene>
    <name evidence="5 8" type="primary">rpmI</name>
    <name evidence="8" type="ORF">BWX89_00906</name>
</gene>
<evidence type="ECO:0000256" key="3">
    <source>
        <dbReference type="ARBA" id="ARBA00023274"/>
    </source>
</evidence>
<dbReference type="PANTHER" id="PTHR33343:SF1">
    <property type="entry name" value="LARGE RIBOSOMAL SUBUNIT PROTEIN BL35M"/>
    <property type="match status" value="1"/>
</dbReference>
<dbReference type="InterPro" id="IPR001706">
    <property type="entry name" value="Ribosomal_bL35"/>
</dbReference>
<keyword evidence="2 5" id="KW-0689">Ribosomal protein</keyword>
<evidence type="ECO:0000256" key="1">
    <source>
        <dbReference type="ARBA" id="ARBA00006598"/>
    </source>
</evidence>
<comment type="caution">
    <text evidence="8">The sequence shown here is derived from an EMBL/GenBank/DDBJ whole genome shotgun (WGS) entry which is preliminary data.</text>
</comment>
<dbReference type="NCBIfam" id="TIGR00001">
    <property type="entry name" value="rpmI_bact"/>
    <property type="match status" value="1"/>
</dbReference>
<feature type="region of interest" description="Disordered" evidence="7">
    <location>
        <begin position="25"/>
        <end position="44"/>
    </location>
</feature>